<dbReference type="RefSeq" id="WP_140652265.1">
    <property type="nucleotide sequence ID" value="NZ_RCZB01000003.1"/>
</dbReference>
<comment type="caution">
    <text evidence="4">The sequence shown here is derived from an EMBL/GenBank/DDBJ whole genome shotgun (WGS) entry which is preliminary data.</text>
</comment>
<evidence type="ECO:0000259" key="3">
    <source>
        <dbReference type="Pfam" id="PF13349"/>
    </source>
</evidence>
<dbReference type="Pfam" id="PF13349">
    <property type="entry name" value="DUF4097"/>
    <property type="match status" value="1"/>
</dbReference>
<gene>
    <name evidence="4" type="ORF">EAH88_10235</name>
</gene>
<keyword evidence="2" id="KW-0732">Signal</keyword>
<feature type="domain" description="DUF4097" evidence="3">
    <location>
        <begin position="39"/>
        <end position="261"/>
    </location>
</feature>
<feature type="signal peptide" evidence="2">
    <location>
        <begin position="1"/>
        <end position="18"/>
    </location>
</feature>
<reference evidence="4 5" key="1">
    <citation type="journal article" date="2019" name="Environ. Microbiol.">
        <title>Species interactions and distinct microbial communities in high Arctic permafrost affected cryosols are associated with the CH4 and CO2 gas fluxes.</title>
        <authorList>
            <person name="Altshuler I."/>
            <person name="Hamel J."/>
            <person name="Turney S."/>
            <person name="Magnuson E."/>
            <person name="Levesque R."/>
            <person name="Greer C."/>
            <person name="Whyte L.G."/>
        </authorList>
    </citation>
    <scope>NUCLEOTIDE SEQUENCE [LARGE SCALE GENOMIC DNA]</scope>
    <source>
        <strain evidence="4 5">S13Y</strain>
    </source>
</reference>
<dbReference type="InterPro" id="IPR025164">
    <property type="entry name" value="Toastrack_DUF4097"/>
</dbReference>
<organism evidence="4 5">
    <name type="scientific">Rhodanobacter glycinis</name>
    <dbReference type="NCBI Taxonomy" id="582702"/>
    <lineage>
        <taxon>Bacteria</taxon>
        <taxon>Pseudomonadati</taxon>
        <taxon>Pseudomonadota</taxon>
        <taxon>Gammaproteobacteria</taxon>
        <taxon>Lysobacterales</taxon>
        <taxon>Rhodanobacteraceae</taxon>
        <taxon>Rhodanobacter</taxon>
    </lineage>
</organism>
<evidence type="ECO:0000256" key="2">
    <source>
        <dbReference type="SAM" id="SignalP"/>
    </source>
</evidence>
<feature type="region of interest" description="Disordered" evidence="1">
    <location>
        <begin position="239"/>
        <end position="263"/>
    </location>
</feature>
<evidence type="ECO:0000313" key="4">
    <source>
        <dbReference type="EMBL" id="TPG08617.1"/>
    </source>
</evidence>
<name>A0A502C5Z3_9GAMM</name>
<sequence>MRRLFTAALLLAPFAAFAATPCKYEAPRNLQLDLAGVRAVQIEVHSQDLHLTGSDSARGLTVTGRACASEKAALDDLQVTQQREGDQLLLDIGGSNNHFSLSLFGNSYANLEVTVQLPANLPVTLSVGSGDADVSGVQQLQSNVGSGDLHVRKVSGKFGTSVGSGDVDATDIGSLELGSVGSGDFKADGIKGDARVGSIGSGDVTLRNVGGSVHADTLGSGDLTVSDVAGDFSLGAKGSGDVNHSGVKGKVSVPHDNDDGDDD</sequence>
<evidence type="ECO:0000256" key="1">
    <source>
        <dbReference type="SAM" id="MobiDB-lite"/>
    </source>
</evidence>
<feature type="chain" id="PRO_5030107229" description="DUF4097 domain-containing protein" evidence="2">
    <location>
        <begin position="19"/>
        <end position="263"/>
    </location>
</feature>
<dbReference type="Proteomes" id="UP000319486">
    <property type="component" value="Unassembled WGS sequence"/>
</dbReference>
<dbReference type="OrthoDB" id="5944342at2"/>
<proteinExistence type="predicted"/>
<evidence type="ECO:0000313" key="5">
    <source>
        <dbReference type="Proteomes" id="UP000319486"/>
    </source>
</evidence>
<protein>
    <recommendedName>
        <fullName evidence="3">DUF4097 domain-containing protein</fullName>
    </recommendedName>
</protein>
<dbReference type="Gene3D" id="2.160.20.120">
    <property type="match status" value="1"/>
</dbReference>
<keyword evidence="5" id="KW-1185">Reference proteome</keyword>
<dbReference type="EMBL" id="RCZO01000005">
    <property type="protein sequence ID" value="TPG08617.1"/>
    <property type="molecule type" value="Genomic_DNA"/>
</dbReference>
<accession>A0A502C5Z3</accession>
<dbReference type="AlphaFoldDB" id="A0A502C5Z3"/>